<dbReference type="Proteomes" id="UP000799421">
    <property type="component" value="Unassembled WGS sequence"/>
</dbReference>
<dbReference type="OrthoDB" id="1193027at2759"/>
<evidence type="ECO:0000313" key="1">
    <source>
        <dbReference type="EMBL" id="KAF2861803.1"/>
    </source>
</evidence>
<proteinExistence type="predicted"/>
<sequence>MRLFRHRRPLHPRPGGPRIRRIRSRANNNLFRFNPGLLQDHAGTHSCNPGTSLVPCPREQIFGMISNEVIGTSCSTTYSLKGAITKSGAQDASRFYKAAGTYSSGSIPANEDPTTTVGAATNCYSSEVANRFIGWTKGDSACQASQ</sequence>
<gene>
    <name evidence="1" type="ORF">K470DRAFT_285272</name>
</gene>
<reference evidence="1" key="1">
    <citation type="journal article" date="2020" name="Stud. Mycol.">
        <title>101 Dothideomycetes genomes: a test case for predicting lifestyles and emergence of pathogens.</title>
        <authorList>
            <person name="Haridas S."/>
            <person name="Albert R."/>
            <person name="Binder M."/>
            <person name="Bloem J."/>
            <person name="Labutti K."/>
            <person name="Salamov A."/>
            <person name="Andreopoulos B."/>
            <person name="Baker S."/>
            <person name="Barry K."/>
            <person name="Bills G."/>
            <person name="Bluhm B."/>
            <person name="Cannon C."/>
            <person name="Castanera R."/>
            <person name="Culley D."/>
            <person name="Daum C."/>
            <person name="Ezra D."/>
            <person name="Gonzalez J."/>
            <person name="Henrissat B."/>
            <person name="Kuo A."/>
            <person name="Liang C."/>
            <person name="Lipzen A."/>
            <person name="Lutzoni F."/>
            <person name="Magnuson J."/>
            <person name="Mondo S."/>
            <person name="Nolan M."/>
            <person name="Ohm R."/>
            <person name="Pangilinan J."/>
            <person name="Park H.-J."/>
            <person name="Ramirez L."/>
            <person name="Alfaro M."/>
            <person name="Sun H."/>
            <person name="Tritt A."/>
            <person name="Yoshinaga Y."/>
            <person name="Zwiers L.-H."/>
            <person name="Turgeon B."/>
            <person name="Goodwin S."/>
            <person name="Spatafora J."/>
            <person name="Crous P."/>
            <person name="Grigoriev I."/>
        </authorList>
    </citation>
    <scope>NUCLEOTIDE SEQUENCE</scope>
    <source>
        <strain evidence="1">CBS 480.64</strain>
    </source>
</reference>
<organism evidence="1 2">
    <name type="scientific">Piedraia hortae CBS 480.64</name>
    <dbReference type="NCBI Taxonomy" id="1314780"/>
    <lineage>
        <taxon>Eukaryota</taxon>
        <taxon>Fungi</taxon>
        <taxon>Dikarya</taxon>
        <taxon>Ascomycota</taxon>
        <taxon>Pezizomycotina</taxon>
        <taxon>Dothideomycetes</taxon>
        <taxon>Dothideomycetidae</taxon>
        <taxon>Capnodiales</taxon>
        <taxon>Piedraiaceae</taxon>
        <taxon>Piedraia</taxon>
    </lineage>
</organism>
<dbReference type="AlphaFoldDB" id="A0A6A7C351"/>
<evidence type="ECO:0000313" key="2">
    <source>
        <dbReference type="Proteomes" id="UP000799421"/>
    </source>
</evidence>
<accession>A0A6A7C351</accession>
<dbReference type="EMBL" id="MU005970">
    <property type="protein sequence ID" value="KAF2861803.1"/>
    <property type="molecule type" value="Genomic_DNA"/>
</dbReference>
<keyword evidence="2" id="KW-1185">Reference proteome</keyword>
<name>A0A6A7C351_9PEZI</name>
<protein>
    <submittedName>
        <fullName evidence="1">Uncharacterized protein</fullName>
    </submittedName>
</protein>